<keyword evidence="3" id="KW-0472">Membrane</keyword>
<dbReference type="EMBL" id="JAWDEY010000010">
    <property type="protein sequence ID" value="KAK6590042.1"/>
    <property type="molecule type" value="Genomic_DNA"/>
</dbReference>
<evidence type="ECO:0000256" key="2">
    <source>
        <dbReference type="SAM" id="MobiDB-lite"/>
    </source>
</evidence>
<proteinExistence type="predicted"/>
<evidence type="ECO:0000313" key="5">
    <source>
        <dbReference type="EMBL" id="KAK6590042.1"/>
    </source>
</evidence>
<dbReference type="Proteomes" id="UP001311799">
    <property type="component" value="Unassembled WGS sequence"/>
</dbReference>
<feature type="transmembrane region" description="Helical" evidence="3">
    <location>
        <begin position="1308"/>
        <end position="1327"/>
    </location>
</feature>
<dbReference type="InterPro" id="IPR052457">
    <property type="entry name" value="Ankyrin-DD_containing_protein"/>
</dbReference>
<keyword evidence="1" id="KW-0040">ANK repeat</keyword>
<feature type="transmembrane region" description="Helical" evidence="3">
    <location>
        <begin position="1673"/>
        <end position="1695"/>
    </location>
</feature>
<feature type="transmembrane region" description="Helical" evidence="3">
    <location>
        <begin position="1591"/>
        <end position="1612"/>
    </location>
</feature>
<dbReference type="PANTHER" id="PTHR24125:SF5">
    <property type="entry name" value="ANKYRIN REPEAT PROTEIN"/>
    <property type="match status" value="1"/>
</dbReference>
<name>A0AAV9XZL5_9CRYT</name>
<dbReference type="InterPro" id="IPR036770">
    <property type="entry name" value="Ankyrin_rpt-contain_sf"/>
</dbReference>
<dbReference type="Gene3D" id="1.25.40.20">
    <property type="entry name" value="Ankyrin repeat-containing domain"/>
    <property type="match status" value="2"/>
</dbReference>
<gene>
    <name evidence="5" type="ORF">RS030_192897</name>
</gene>
<dbReference type="PANTHER" id="PTHR24125">
    <property type="entry name" value="ANKYRIN REPEAT AND DEATH DOMAIN-CONTAINING PROTEIN"/>
    <property type="match status" value="1"/>
</dbReference>
<organism evidence="5 6">
    <name type="scientific">Cryptosporidium xiaoi</name>
    <dbReference type="NCBI Taxonomy" id="659607"/>
    <lineage>
        <taxon>Eukaryota</taxon>
        <taxon>Sar</taxon>
        <taxon>Alveolata</taxon>
        <taxon>Apicomplexa</taxon>
        <taxon>Conoidasida</taxon>
        <taxon>Coccidia</taxon>
        <taxon>Eucoccidiorida</taxon>
        <taxon>Eimeriorina</taxon>
        <taxon>Cryptosporidiidae</taxon>
        <taxon>Cryptosporidium</taxon>
    </lineage>
</organism>
<dbReference type="SUPFAM" id="SSF48403">
    <property type="entry name" value="Ankyrin repeat"/>
    <property type="match status" value="1"/>
</dbReference>
<dbReference type="InterPro" id="IPR002110">
    <property type="entry name" value="Ankyrin_rpt"/>
</dbReference>
<feature type="chain" id="PRO_5043721001" evidence="4">
    <location>
        <begin position="21"/>
        <end position="2043"/>
    </location>
</feature>
<feature type="transmembrane region" description="Helical" evidence="3">
    <location>
        <begin position="2023"/>
        <end position="2042"/>
    </location>
</feature>
<sequence length="2043" mass="234612">MNIILLIIKCTFLLVNTVLKLEVGVKIGVECSEIRGPVVSNKNIQVSYYLKKAGLDKVDIGEQTSEIISAQDISVYPELISGLIELPETSKSLLFSSSINNQEDFFENVIYVEKDEGLDYDEYQSGFGLNIEKVMVSRDEVLLKDVEHDNNTDIKMSLTNSKIENIVYPLYYKRYTPKISIEELLSYFIHPTLLIADFLDSDMDSKLIIRILDSVFKTNQSEPENNNKNNTGENGSNYNLSTNKLKRKFLDRDNIYLIINSLILRKKNGSLQILKKLIQYGLDINIFQKFPELFTLAVRNSNYSFVEFILDKIKYEQEGVESKKGDSLCEYSPLLSPLSASFSSKNVEINSENVGVKLDECDIVNLVNKVDNYNHTSLYYAVENNDLEMASMLISKGACVNMWDPRTGSNALMVAMRNHNGAMVGLIMDNGGDPLRISPISGMDVMDIAIMDNDSRMIEKMVNHKNYDINTVNNDLKTVIMEYAAFQDNKDVEFIDKILKKNFNKETFVKQLNDYEKEAKHILGIIKARLSDSILSRLLKIESKKKIAILCSIEDSDGRSAFWWSAYYGNLKQIQYILNFYSEAIRNRWVGYKSCNPHKEDKYGIYPLNLIVRKTLKFPKKLVIDILQFRDPKTNSSLMLQILSNSKQPLRVLKDIFDILRDRFNISYSFFNIWSDDKLIIDPIYFAMCKQLSPNIIHFLLKIATKYADEIVGTTSIWKSKVIHSVHTFKNVKNFDISSIIQLQEGNFVHLEHEMDNILHSQLESNIAMGVRSKAFMSKSKNALKNEKFPILDTKSFFSNNESELKNMFDNKWRTNIIHVHRDSNDSKRSYRVSQDSIPFQINPPTLKSFFFTRRYTSVDNSSENIARSIIGRGPSHKLIDNIRTLVENAVGIGVKTCSCYNSDVDLASRSTYSNSKPFSLSKYSTIGANCIERRCKMDEDGGKEMRNKIYGSSCIEDNDWYSFKQNTGYKNNNSCQTHQHDTEKRISNSVFSAIKEHLNLSKKLFGDEKSDNQCESESNNPSLVLNSKKNIFHYGEENFIYPFGEASIDIIRHIVDLRPETIGEVLNRVDYSSFSDSDKILALLEALPRDFPPFDAHAFSPLQMAANYLYRYQQNREILIVLGALFSQRYIRLFSRDQITEALNTLALIEYWPNDLIELFGGIRFKKNGLNSAIHEVASNKNDLRESEFGLSDRNNFQYENVGGIGATFDDESEHEYVDRSKFRNNIKRRVSIGGSGMRNSDNGLLCEEDQTLYGKESYQNGKGFDIGGKIRNILGKNKLRSVKLEILDIIDDVSGLPWDKRLTDSDVAFCIICIFTVILLLSIYFNSNINYYTVCNSMNNRILDISNKYNCELPLLEMGSNFVMDFGIIYMFNVPYASNGSTKNAIWNSIKACLLVNKLSDFPRKKYKGGNDSFYESFQFVIISFILKFSCALNVIKFISVVMFFTLVFLCGMYEEMAISLLLTVIAIAIYSIHGRKLDSNMYSQLNSCFKYSNNLLIPEIMMLYEQTNSQVIKYAKRAIALHFNLKRSSLGANSGLVDDSSKYISKLEFMNRHFCEENTYTEIPEIGFLEITKQNHNKIENANKCYRLLFITHLICIVLSFFITFKIPLECLKNQTSNKINLSYDNLSDFQNILSAISTCRKLYQFQYSHLYQLTRFYPMLVSYLNFTAFLYYWQLFSMMASPIISLTLSLYHYKSMASIFNSALSTPINILLPNARASKMIISQSFSSKEPTYVCSATTDINYNRSLSLNMTNKSGIITSDGKRNSGASSFVINSIKPSASSCIIENEANFELDGIKRVVGGLDSSSFSLFNNHFSQNNDAFRSYCSQTQIEKQASNPELRFKGLLNSDLQIESNNLEYDYSEFNRATYNVDDENSEVSYYKVLEAQIYPFFIWADSKKNSHKICKYFWKPIDNFKDHLAIATVMLTLFFYYIESTSSSIKDIRTWEVISPIIMVLGLSLLYIIYLMVEINRETIEFWQWVPDVYDILPICSNLLSSVENTMRLLPTLTSPFSILNMRVTYPFFFISIILYLISINIYV</sequence>
<feature type="region of interest" description="Disordered" evidence="2">
    <location>
        <begin position="220"/>
        <end position="239"/>
    </location>
</feature>
<dbReference type="Pfam" id="PF12796">
    <property type="entry name" value="Ank_2"/>
    <property type="match status" value="1"/>
</dbReference>
<feature type="repeat" description="ANK" evidence="1">
    <location>
        <begin position="373"/>
        <end position="405"/>
    </location>
</feature>
<keyword evidence="6" id="KW-1185">Reference proteome</keyword>
<feature type="signal peptide" evidence="4">
    <location>
        <begin position="1"/>
        <end position="20"/>
    </location>
</feature>
<evidence type="ECO:0000256" key="3">
    <source>
        <dbReference type="SAM" id="Phobius"/>
    </source>
</evidence>
<evidence type="ECO:0000256" key="1">
    <source>
        <dbReference type="PROSITE-ProRule" id="PRU00023"/>
    </source>
</evidence>
<evidence type="ECO:0000313" key="6">
    <source>
        <dbReference type="Proteomes" id="UP001311799"/>
    </source>
</evidence>
<dbReference type="PROSITE" id="PS50088">
    <property type="entry name" value="ANK_REPEAT"/>
    <property type="match status" value="1"/>
</dbReference>
<keyword evidence="3" id="KW-0812">Transmembrane</keyword>
<reference evidence="5 6" key="1">
    <citation type="submission" date="2023-10" db="EMBL/GenBank/DDBJ databases">
        <title>Comparative genomics analysis reveals potential genetic determinants of host preference in Cryptosporidium xiaoi.</title>
        <authorList>
            <person name="Xiao L."/>
            <person name="Li J."/>
        </authorList>
    </citation>
    <scope>NUCLEOTIDE SEQUENCE [LARGE SCALE GENOMIC DNA]</scope>
    <source>
        <strain evidence="5 6">52996</strain>
    </source>
</reference>
<dbReference type="PROSITE" id="PS50297">
    <property type="entry name" value="ANK_REP_REGION"/>
    <property type="match status" value="1"/>
</dbReference>
<protein>
    <submittedName>
        <fullName evidence="5">Uncharacterized protein</fullName>
    </submittedName>
</protein>
<keyword evidence="3" id="KW-1133">Transmembrane helix</keyword>
<dbReference type="SMART" id="SM00248">
    <property type="entry name" value="ANK"/>
    <property type="match status" value="6"/>
</dbReference>
<feature type="transmembrane region" description="Helical" evidence="3">
    <location>
        <begin position="1444"/>
        <end position="1475"/>
    </location>
</feature>
<keyword evidence="4" id="KW-0732">Signal</keyword>
<feature type="transmembrane region" description="Helical" evidence="3">
    <location>
        <begin position="1952"/>
        <end position="1972"/>
    </location>
</feature>
<comment type="caution">
    <text evidence="5">The sequence shown here is derived from an EMBL/GenBank/DDBJ whole genome shotgun (WGS) entry which is preliminary data.</text>
</comment>
<feature type="transmembrane region" description="Helical" evidence="3">
    <location>
        <begin position="1416"/>
        <end position="1438"/>
    </location>
</feature>
<accession>A0AAV9XZL5</accession>
<evidence type="ECO:0000256" key="4">
    <source>
        <dbReference type="SAM" id="SignalP"/>
    </source>
</evidence>